<dbReference type="InterPro" id="IPR013563">
    <property type="entry name" value="Oligopep_ABC_C"/>
</dbReference>
<sequence length="351" mass="39013">MSARDRLRGGYPLKEEMALVSRDSREVLLEVRDLRTYFFTEEGVVKAVDGVSFHVRRGEILGLVGESGCGKSVTSLSIMRLITPPGRILGGEVLFDGMDLLKLPESEMVRLRGSRISMIFQQPVSCLNPVFKIGDQIAEVFQVHEGLSRAEGWRRAIELLQMVGIPDPERRAHSYPHELSGGMAQRVMIAMALALGPELLIADEPTTALDVTIQAQILDLMRELQRRMHTAIILITHDMGIVAEMCDRVAVMYAGQIIEEADVHTIFSNPQHPYTRGLLGSIPVMGVVKPRLDTIPGTVPNLIDLPPGCRFAPRCRARVENQAQLGNVCLEQIPPLFHTEPGHQVRCWLYG</sequence>
<dbReference type="GO" id="GO:0015833">
    <property type="term" value="P:peptide transport"/>
    <property type="evidence" value="ECO:0007669"/>
    <property type="project" value="InterPro"/>
</dbReference>
<protein>
    <submittedName>
        <fullName evidence="9">Peptide/nickel transport system ATP-binding protein</fullName>
    </submittedName>
</protein>
<keyword evidence="5" id="KW-0547">Nucleotide-binding</keyword>
<name>A0A212RNS6_9CHLR</name>
<evidence type="ECO:0000256" key="6">
    <source>
        <dbReference type="ARBA" id="ARBA00022840"/>
    </source>
</evidence>
<dbReference type="InParanoid" id="A0A212RNS6"/>
<dbReference type="Pfam" id="PF08352">
    <property type="entry name" value="oligo_HPY"/>
    <property type="match status" value="1"/>
</dbReference>
<evidence type="ECO:0000256" key="5">
    <source>
        <dbReference type="ARBA" id="ARBA00022741"/>
    </source>
</evidence>
<comment type="similarity">
    <text evidence="2">Belongs to the ABC transporter superfamily.</text>
</comment>
<dbReference type="InterPro" id="IPR003593">
    <property type="entry name" value="AAA+_ATPase"/>
</dbReference>
<organism evidence="9 10">
    <name type="scientific">Thermoflexus hugenholtzii JAD2</name>
    <dbReference type="NCBI Taxonomy" id="877466"/>
    <lineage>
        <taxon>Bacteria</taxon>
        <taxon>Bacillati</taxon>
        <taxon>Chloroflexota</taxon>
        <taxon>Thermoflexia</taxon>
        <taxon>Thermoflexales</taxon>
        <taxon>Thermoflexaceae</taxon>
        <taxon>Thermoflexus</taxon>
    </lineage>
</organism>
<dbReference type="AlphaFoldDB" id="A0A212RNS6"/>
<feature type="domain" description="ABC transporter" evidence="8">
    <location>
        <begin position="29"/>
        <end position="279"/>
    </location>
</feature>
<dbReference type="InterPro" id="IPR027417">
    <property type="entry name" value="P-loop_NTPase"/>
</dbReference>
<keyword evidence="7" id="KW-0472">Membrane</keyword>
<evidence type="ECO:0000256" key="2">
    <source>
        <dbReference type="ARBA" id="ARBA00005417"/>
    </source>
</evidence>
<reference evidence="10" key="1">
    <citation type="submission" date="2017-06" db="EMBL/GenBank/DDBJ databases">
        <authorList>
            <person name="Varghese N."/>
            <person name="Submissions S."/>
        </authorList>
    </citation>
    <scope>NUCLEOTIDE SEQUENCE [LARGE SCALE GENOMIC DNA]</scope>
    <source>
        <strain evidence="10">JAD2</strain>
    </source>
</reference>
<dbReference type="SUPFAM" id="SSF52540">
    <property type="entry name" value="P-loop containing nucleoside triphosphate hydrolases"/>
    <property type="match status" value="1"/>
</dbReference>
<comment type="subcellular location">
    <subcellularLocation>
        <location evidence="1">Cell membrane</location>
        <topology evidence="1">Peripheral membrane protein</topology>
    </subcellularLocation>
</comment>
<accession>A0A212RNS6</accession>
<dbReference type="GO" id="GO:0005886">
    <property type="term" value="C:plasma membrane"/>
    <property type="evidence" value="ECO:0007669"/>
    <property type="project" value="UniProtKB-SubCell"/>
</dbReference>
<dbReference type="FunFam" id="3.40.50.300:FF:000016">
    <property type="entry name" value="Oligopeptide ABC transporter ATP-binding component"/>
    <property type="match status" value="1"/>
</dbReference>
<keyword evidence="4" id="KW-1003">Cell membrane</keyword>
<dbReference type="Proteomes" id="UP000197025">
    <property type="component" value="Unassembled WGS sequence"/>
</dbReference>
<evidence type="ECO:0000313" key="10">
    <source>
        <dbReference type="Proteomes" id="UP000197025"/>
    </source>
</evidence>
<dbReference type="FunCoup" id="A0A212RNS6">
    <property type="interactions" value="56"/>
</dbReference>
<keyword evidence="3" id="KW-0813">Transport</keyword>
<dbReference type="GO" id="GO:0005524">
    <property type="term" value="F:ATP binding"/>
    <property type="evidence" value="ECO:0007669"/>
    <property type="project" value="UniProtKB-KW"/>
</dbReference>
<dbReference type="GO" id="GO:0016887">
    <property type="term" value="F:ATP hydrolysis activity"/>
    <property type="evidence" value="ECO:0007669"/>
    <property type="project" value="InterPro"/>
</dbReference>
<proteinExistence type="inferred from homology"/>
<keyword evidence="6 9" id="KW-0067">ATP-binding</keyword>
<gene>
    <name evidence="9" type="ORF">SAMN02746019_00017520</name>
</gene>
<dbReference type="EMBL" id="FYEK01000072">
    <property type="protein sequence ID" value="SNB74145.1"/>
    <property type="molecule type" value="Genomic_DNA"/>
</dbReference>
<keyword evidence="10" id="KW-1185">Reference proteome</keyword>
<dbReference type="Pfam" id="PF00005">
    <property type="entry name" value="ABC_tran"/>
    <property type="match status" value="1"/>
</dbReference>
<dbReference type="NCBIfam" id="TIGR01727">
    <property type="entry name" value="oligo_HPY"/>
    <property type="match status" value="1"/>
</dbReference>
<dbReference type="SMART" id="SM00382">
    <property type="entry name" value="AAA"/>
    <property type="match status" value="1"/>
</dbReference>
<dbReference type="PANTHER" id="PTHR43297:SF2">
    <property type="entry name" value="DIPEPTIDE TRANSPORT ATP-BINDING PROTEIN DPPD"/>
    <property type="match status" value="1"/>
</dbReference>
<dbReference type="InterPro" id="IPR050388">
    <property type="entry name" value="ABC_Ni/Peptide_Import"/>
</dbReference>
<evidence type="ECO:0000256" key="3">
    <source>
        <dbReference type="ARBA" id="ARBA00022448"/>
    </source>
</evidence>
<evidence type="ECO:0000256" key="1">
    <source>
        <dbReference type="ARBA" id="ARBA00004202"/>
    </source>
</evidence>
<dbReference type="PROSITE" id="PS00211">
    <property type="entry name" value="ABC_TRANSPORTER_1"/>
    <property type="match status" value="1"/>
</dbReference>
<dbReference type="PROSITE" id="PS50893">
    <property type="entry name" value="ABC_TRANSPORTER_2"/>
    <property type="match status" value="1"/>
</dbReference>
<evidence type="ECO:0000259" key="8">
    <source>
        <dbReference type="PROSITE" id="PS50893"/>
    </source>
</evidence>
<evidence type="ECO:0000256" key="7">
    <source>
        <dbReference type="ARBA" id="ARBA00023136"/>
    </source>
</evidence>
<dbReference type="InterPro" id="IPR003439">
    <property type="entry name" value="ABC_transporter-like_ATP-bd"/>
</dbReference>
<dbReference type="CDD" id="cd03257">
    <property type="entry name" value="ABC_NikE_OppD_transporters"/>
    <property type="match status" value="1"/>
</dbReference>
<dbReference type="Gene3D" id="3.40.50.300">
    <property type="entry name" value="P-loop containing nucleotide triphosphate hydrolases"/>
    <property type="match status" value="1"/>
</dbReference>
<evidence type="ECO:0000313" key="9">
    <source>
        <dbReference type="EMBL" id="SNB74145.1"/>
    </source>
</evidence>
<dbReference type="InterPro" id="IPR017871">
    <property type="entry name" value="ABC_transporter-like_CS"/>
</dbReference>
<dbReference type="PANTHER" id="PTHR43297">
    <property type="entry name" value="OLIGOPEPTIDE TRANSPORT ATP-BINDING PROTEIN APPD"/>
    <property type="match status" value="1"/>
</dbReference>
<evidence type="ECO:0000256" key="4">
    <source>
        <dbReference type="ARBA" id="ARBA00022475"/>
    </source>
</evidence>